<dbReference type="CDD" id="cd04496">
    <property type="entry name" value="SSB_OBF"/>
    <property type="match status" value="1"/>
</dbReference>
<dbReference type="InterPro" id="IPR000424">
    <property type="entry name" value="Primosome_PriB/ssb"/>
</dbReference>
<reference evidence="3 4" key="1">
    <citation type="submission" date="2018-06" db="EMBL/GenBank/DDBJ databases">
        <title>Genomic Encyclopedia of Type Strains, Phase IV (KMG-IV): sequencing the most valuable type-strain genomes for metagenomic binning, comparative biology and taxonomic classification.</title>
        <authorList>
            <person name="Goeker M."/>
        </authorList>
    </citation>
    <scope>NUCLEOTIDE SEQUENCE [LARGE SCALE GENOMIC DNA]</scope>
    <source>
        <strain evidence="3 4">DSM 22112</strain>
    </source>
</reference>
<evidence type="ECO:0000256" key="2">
    <source>
        <dbReference type="PROSITE-ProRule" id="PRU00252"/>
    </source>
</evidence>
<evidence type="ECO:0000313" key="4">
    <source>
        <dbReference type="Proteomes" id="UP000253490"/>
    </source>
</evidence>
<name>A0A366I5T9_9FIRM</name>
<organism evidence="3 4">
    <name type="scientific">Alkalibaculum bacchi</name>
    <dbReference type="NCBI Taxonomy" id="645887"/>
    <lineage>
        <taxon>Bacteria</taxon>
        <taxon>Bacillati</taxon>
        <taxon>Bacillota</taxon>
        <taxon>Clostridia</taxon>
        <taxon>Eubacteriales</taxon>
        <taxon>Eubacteriaceae</taxon>
        <taxon>Alkalibaculum</taxon>
    </lineage>
</organism>
<keyword evidence="1 2" id="KW-0238">DNA-binding</keyword>
<sequence length="221" mass="25687">MSDNLIESNKVVLIGKIVSDFEYSHTVFGEDFYGVLIEVPRLSENVDQLPIIVSERLLTDQNFAQGDKVYIKGQLRSYNKKIEDKSKLILNIFAKDIEPYDENSDEKSNPNYIYLDGYICKPTVYRETPFGREICDILLAVNRMYNKSDYIPCITWGRNARYAKNIEVGNHLKIWGRIQSRKYEKKFLDGQVIEKIAYEVSISKLAKVDDEENDYLGVEEE</sequence>
<comment type="caution">
    <text evidence="3">The sequence shown here is derived from an EMBL/GenBank/DDBJ whole genome shotgun (WGS) entry which is preliminary data.</text>
</comment>
<dbReference type="PROSITE" id="PS50935">
    <property type="entry name" value="SSB"/>
    <property type="match status" value="2"/>
</dbReference>
<dbReference type="AlphaFoldDB" id="A0A366I5T9"/>
<dbReference type="Pfam" id="PF00436">
    <property type="entry name" value="SSB"/>
    <property type="match status" value="2"/>
</dbReference>
<evidence type="ECO:0000256" key="1">
    <source>
        <dbReference type="ARBA" id="ARBA00023125"/>
    </source>
</evidence>
<protein>
    <submittedName>
        <fullName evidence="3">Single-stranded DNA-binding protein</fullName>
    </submittedName>
</protein>
<evidence type="ECO:0000313" key="3">
    <source>
        <dbReference type="EMBL" id="RBP63851.1"/>
    </source>
</evidence>
<dbReference type="Proteomes" id="UP000253490">
    <property type="component" value="Unassembled WGS sequence"/>
</dbReference>
<gene>
    <name evidence="3" type="ORF">DES36_10969</name>
</gene>
<dbReference type="NCBIfam" id="NF004476">
    <property type="entry name" value="PRK05813.1"/>
    <property type="match status" value="1"/>
</dbReference>
<keyword evidence="4" id="KW-1185">Reference proteome</keyword>
<dbReference type="RefSeq" id="WP_113920723.1">
    <property type="nucleotide sequence ID" value="NZ_QNRX01000009.1"/>
</dbReference>
<dbReference type="GO" id="GO:0003697">
    <property type="term" value="F:single-stranded DNA binding"/>
    <property type="evidence" value="ECO:0007669"/>
    <property type="project" value="InterPro"/>
</dbReference>
<dbReference type="EMBL" id="QNRX01000009">
    <property type="protein sequence ID" value="RBP63851.1"/>
    <property type="molecule type" value="Genomic_DNA"/>
</dbReference>
<dbReference type="Gene3D" id="2.40.50.140">
    <property type="entry name" value="Nucleic acid-binding proteins"/>
    <property type="match status" value="2"/>
</dbReference>
<accession>A0A366I5T9</accession>
<proteinExistence type="predicted"/>
<dbReference type="InterPro" id="IPR012340">
    <property type="entry name" value="NA-bd_OB-fold"/>
</dbReference>
<dbReference type="OrthoDB" id="9780175at2"/>
<dbReference type="SUPFAM" id="SSF50249">
    <property type="entry name" value="Nucleic acid-binding proteins"/>
    <property type="match status" value="1"/>
</dbReference>